<dbReference type="PIRSF" id="PIRSF010340">
    <property type="entry name" value="Midasin"/>
    <property type="match status" value="1"/>
</dbReference>
<feature type="region of interest" description="Disordered" evidence="10">
    <location>
        <begin position="3990"/>
        <end position="4046"/>
    </location>
</feature>
<dbReference type="CDD" id="cd00009">
    <property type="entry name" value="AAA"/>
    <property type="match status" value="1"/>
</dbReference>
<feature type="region of interest" description="Disordered" evidence="10">
    <location>
        <begin position="4061"/>
        <end position="4306"/>
    </location>
</feature>
<evidence type="ECO:0000259" key="11">
    <source>
        <dbReference type="SMART" id="SM00382"/>
    </source>
</evidence>
<feature type="domain" description="AAA+ ATPase" evidence="11">
    <location>
        <begin position="587"/>
        <end position="853"/>
    </location>
</feature>
<dbReference type="InterPro" id="IPR011704">
    <property type="entry name" value="ATPase_dyneun-rel_AAA"/>
</dbReference>
<feature type="region of interest" description="Disordered" evidence="10">
    <location>
        <begin position="4325"/>
        <end position="4358"/>
    </location>
</feature>
<dbReference type="GO" id="GO:0016887">
    <property type="term" value="F:ATP hydrolysis activity"/>
    <property type="evidence" value="ECO:0007669"/>
    <property type="project" value="InterPro"/>
</dbReference>
<sequence length="4842" mass="541083">MADLRVLNAYCTRIANCLSSSASEEADSDINEVVSNFELLAVSLDKSSPTTTPFNDGKIPYSVLRLFGSSFYSEKRFRRLSRLCALSITRSENKDVSTGWFKLRFVVWSCLVNPFTALDITNEAPDLALSVLVDFVHDPPAAADHVLERLVLLWRLRRDARLRRAANRALYDVLNREDTSDRIEFELNSVKDDSEEISQYKLQLLRTLSAILRESAHRDTTLYRKVTADVERYHWFDSPTSDDPNEPGYFCELHISVSSSDFADNAQSNLIRIGKRVSYLRSQEVVTNESFVELDYSSEVLSSMLCHVDVNIGSVVMGDCCKEFHIRELARRIGIKSDSISRIYTDESTDVKALIGQWVCTDKVGEFKFSYGILSTAMRLGRWLIFDENLSESIACLLYSVCQLGRVIIPELNEVVEASSNFHVFITARNIQSLTGSLKHLPRTYVPPLSESDCVEIACRRWSEVTPICGAVVSAFFSLRESLCKHRGFNFSDLFKILHRLATSGVSFDGYLSSATKGVILEAFYCVVLASMSCDEQRNALLGDIAEHFGVLPSASFEMLPLNQIKAGENTRVHMKVLHQLMACYLCNEPVLLVGETGTGKTAIIQHFAKLAGKTLKVYVFSEQSEADDLLGSFFPDNIADICSNIFSRALNVMLRSCVVEDALLCYLDHLVDLYRQGQYSRILSMLSSTLTNLMGSATTELANEATTLRVECNMRCGGAAAVKHGFKLSHLQQPIESLPAGVMAIYEKYTSALKSSGPQLQFKFEEGLLVRAMREGWWILLDEVNLAPSDLLQRFVGVLSNVSKRFELYECENRVVDIHEDFRLFACMNPPTIRKGDFVTFTSGKKELPANFRGHMTEIFVDEIDTLEDVSIVVGSYVDPDDRSVPSAELCHFYLKVVELCRNGELEDGSFKTPTFTLRNLVRTLHYMQHVMQRSHRPLKDGRAAFVEGSLACFASSLGSASFSKVESLLPSVPSRTSTSFEESVDYVRVEGYWIRRGGEPIHRQEQFIVTPNISKNLRRLCRILSGLRVPVLLEGPTAAGKTSLVQYLCSLTGHRCVRINNHEHTDLSEYLGQFVFDSVSCQLKFNYGPIITAMKEGHWVILDELNLAPSQILEALNRILDDNREVYVPETGETIKSHPEFMIFATQNPANSIYGGRKQLSKAFCNRFVQLYMEGLDTVDLQEVLHQRCAIPLSRAEKIVSAFQTMQSCPMNSMAFERHSVLITLRDLIKWANRVRSDDEGLAYYGWCVIAEKLRNPVDQETVRGILERCCLMSKPTKPKELVINFETDKFLRSFLESSGLSTSDLCARERYLWFEGTTSRLVALLLCALEHREPVLLVGETGIGKTTICQLLAKVYNRRLNILNLSKNTEASDFIGSFRPIRSLKSFHSHVGMLIDYFEDDMHSSDLEYLREVMTTPLSQVDRAKFVEVLGRASTLLKSNADVVAEDHTDRDAKRQKMRSSTPDNIRVIISQLMRSFSNQLFEWVDGPLTSSMELGQWFLADEISLADDAVLEKMNSVLEADSTLTIPEAGGSTLRVLRAHNDFRFLATMNPSGDHGKRELSPALLNRFTVIYIPTPDFENYDVVRRVLDNYGGMKPDWVAGSMAAVIRLYNERCPHQKLTLRDVIKWAEFMGEECSLETFLQGAHVVFLDNVVPGASGVSLRDVVDIVSRYLDGMNVESVISSFNDNNWVHKELDRLGVPPLSSIASFTLGSKSSLCMVGKILRALKLNRPILLEGQPGVGKSASISALASLHGTKLVRVNLSEHTDIMDLFGSDIPRAVDGNWKFVWHNGPVIDAAINGYWVVLDELNLASQQVLEGLNALLDHRRETFIPELDRFVKCHENFRLFASQNSAIDGGGRKHLPRSFLNRFTKIYFPPLDESDCCAVLEHLYPTLPASMIERLVNVLFEIRTNSFGKGVEWNLRDCMRFCESVATGVPSSSFDDAFRFTFMSRLDSKEMSAAISSLIGLTGSQALPHVTQPCVRYHAKNTTNETEMHVDTSFVDAEDKRSGLDGGVGRSSFSYEPIWMQSQEDVCNTVSMAASLNFPVLLLGPSLSGKQSVVKCVASRCAQQLTEITMLPCFDISDLLGGFEQVGNTEGNVSSVTFRWVDSPLVESIERGNWVLLTRIHNANPAILDRLNSLLEVGGTLTLNESGDCNRVIRPHPNFRIFMTADSVQVGKISKAFRNRCLEINMNYPSCMHQLPKSVPQCPFMAQLCHQISDRVSSLHSSMAEGTNEVMRDISFKCSELIDGARLLKSFRNFTWHDCVVRSFCSAVLGSYLAQHSSGAYSHASWLFLKHWAMIDQPLDQSLCEAPTFFSLELQTTALRVLECCLDWCSASQTADQCSGLNLVTDFLERCTTFEDRVKRDGAVARLDSANADADSVFWFILRSSNSTYNERYSMVEQKLMLTVSKNHVDAIFSILLRSSDNTYELQTLLHMFLFDSLRMFDVLGTSNYTNSLVEYLVKTSVKGESVLPVLSKMQFLFYLLLREGKTAPETIDYFTRKMYNELLEMKELNVNCGTAPDDVRGAVVNHDFMDYSTELIGSQIYDEIALALELHRYGMGDMIACQRNIVIDAKANITTKSVLNFVDAYVSGSISDVEVTDEDDRQPMLIMRQVESPNAALRKFVIDRIRFLGCWLCHQLLIGEVDTKMLHKAHDYALGLLNLHVQLQSDLPSSSIAVVSAILVSIRQLISGADPHSCVYDVMLETWSLQNITDDDLKLDAVQYMVDLVNGTDLGVKKDTSVEAPQVESLDTVSGVMLFWDGISKENGLPSLRDNIRRIELLRGMLSEHMPAPQWSGLFATLYLVSPIVSKALNMDYIVTKECIKSLYASIVKDEPPKPDMFSAIKHAWGTDNDTSKHDPSSDAYNSDFTVRRLSLNLVHLLSDLTHASADKRMSLLKDVWRISGLLLLAAMPNTSMVIAELRSGLEIEYRNDLSLKLKRRLDTFVTCDTLSDGEIHSSYQFLTEQLEALDDSSDRPRFSLRYYSSAENVNDSFGSADIVALMRRLQRDLVKFVHENLKLGEDYSVHCDRHCLSNFKRYLLRQYVLLPEIIRPLLVGLDCLAFGLPDNASDASRFIGNIPRSLQLQRVSQRCLQFPLNLLKRVDQGDLLSLGAHFYDAGGAYDVYCYLKCMVSSVRNDMLKPPSMEPLKYVMLLLSGISSRLKTERAEGQAMRMSLLQSCIAMAQKRADKGVYDLFPSQQEIVRAIVRDCGPLEEYESLEQEEEEPVAESEQTRDIRRITVLCKLLSQALAPLKDEESEKSNVETADADMKPENDQIATPTTPLPSQRVITQQINASLCLAMACGTKSRDMCGSEESVFLSRRLMKASEEHFGYSGDKVEGSASFYNTVDIPFCLKTGDILQRLSERVKSLLDQFGGQQQLLDISVMLTSMSKMKIPTVTQVLLVTLLENLVARVHKWNSISHSAISLNDLASELGSLILEMRHRELKGWYSAIDDRVNSVRQDAYSYLVYFTEMCSDVYDSNVPLPTRVSKCVGEILQFVLAAPVAHFEPILGMLDAVVQLYRDSTLPTEAVMRTAIENVLWFLRLWLPVVTSHIASLNKETRREVGELVRRINWSGNDYLSISALLQKQKIQMSSVMRRFQEGIMQPFSSVYTPTPDQWCNKVIDKAEDDAHQQLGDVPKEAADNGECSNETEDTVDADEPVLLDSLRSNIEYVRKNKNEISRVQITRITGEIGRLLSETGYNAASGHDVGDWIRWLDLGASMKSNGCAAAEEARGYIMRSLHIMFDLHESFRADKDKFEHFSRNVDTNIFGYLVTMLRNAHNNMQRDVEEFERCTKASSLSSVLSDTTIYELDRICFDQLLSTVDDIYDTALQANDDDLLSGSICDDKSPADGAASMATSTGPLMTRVSEFRCWLEGTDEMCAYKCSKDIKSPLFVSGKWLEAVKAFCDDVEQGAGYPAQALPFFRRDGSRIRHIVANSKPISQLPATESVMFSAKDPNLPLACLYMAQLIDCISRVTPPAEEGKQESREEWNAGTGLEDGTGAKNVSDEVDPEEGMFDNFKNEAAPEHGDVERDNPAVDVDMEFEGDVLDLDNSREGSDIEEDENVGHNDEFEDLQKQRLDSDLAEDDPAPDNDGESLDIGGASTKETKDAADDPDAAPTETSEGDNNYTSEVDKQQDIPEWQSHPADGNPEEAEGDEDGADGDGEAVDGLSDAGDADGEDASGPDPGLDLGENDLEIDGDEGNDVDKMDEDTTGDEPQEQEESVDDHTGEGEAIEEDTVSPDGPEPRARSRRDYDETPYGVEGKSDSQIRNEDDQGTGGNSYEEDSHSGAFWGETARTQSGSMLSFLDTIQRLDNPSGQSGNEDVKARNIVESMTDGKNKSENESMLNELDDSSNIEGISASMDGSAAANIDIMDVSLANKDKQESGAMDVCEELPDKSSSSDKKPSSSAPKDDDAMRVDNHTDVDAGDVGPDVSAVMSGSVAFDVPATPPDLPSKATRSSNDANRSAAYALWHQYRNETSAISTNLCEQMRMILEPSLKSSLQGDYKTGKRISIKKLMAFIASNYQRDKIWLRRSKPNKRDNRVVLAMDNSRSMAVSNAGNLALKSFACIYQAMSVLEVGELSVCKFGGDVPELLLEMNGSEDPCNVVAGMTFDEESRHSHETGLPELMKYVLRYLEHQKERRKILVIISDGKFNKEKARPWIQAVISNQVVPLLVILDPVTSNQRSIMQMKQVREIISTGAKSIIGGIGNAAFRATNVINSLGTVMNIAGQTISGAGTIAHGFKRMFTDVDNGTNPINFGGGNLGAYYNFMYPDNDDYPWACVCNGFDLEKYQRKEQQYVRCRNQEDLSFHNYQANCDPESVSNKPF</sequence>
<dbReference type="FunFam" id="3.40.50.300:FF:000142">
    <property type="entry name" value="Midasin"/>
    <property type="match status" value="2"/>
</dbReference>
<dbReference type="OrthoDB" id="364317at2759"/>
<evidence type="ECO:0000313" key="13">
    <source>
        <dbReference type="Proteomes" id="UP000236319"/>
    </source>
</evidence>
<evidence type="ECO:0000256" key="5">
    <source>
        <dbReference type="ARBA" id="ARBA00022741"/>
    </source>
</evidence>
<feature type="compositionally biased region" description="Basic and acidic residues" evidence="10">
    <location>
        <begin position="4032"/>
        <end position="4046"/>
    </location>
</feature>
<dbReference type="GO" id="GO:0000027">
    <property type="term" value="P:ribosomal large subunit assembly"/>
    <property type="evidence" value="ECO:0007669"/>
    <property type="project" value="InterPro"/>
</dbReference>
<dbReference type="GO" id="GO:0005654">
    <property type="term" value="C:nucleoplasm"/>
    <property type="evidence" value="ECO:0007669"/>
    <property type="project" value="UniProtKB-SubCell"/>
</dbReference>
<comment type="subcellular location">
    <subcellularLocation>
        <location evidence="1">Nucleus</location>
        <location evidence="1">Nucleolus</location>
    </subcellularLocation>
    <subcellularLocation>
        <location evidence="2">Nucleus</location>
        <location evidence="2">Nucleoplasm</location>
    </subcellularLocation>
</comment>
<feature type="domain" description="AAA+ ATPase" evidence="11">
    <location>
        <begin position="1334"/>
        <end position="1581"/>
    </location>
</feature>
<evidence type="ECO:0000256" key="6">
    <source>
        <dbReference type="ARBA" id="ARBA00022840"/>
    </source>
</evidence>
<organism evidence="12 13">
    <name type="scientific">Babesia ovata</name>
    <dbReference type="NCBI Taxonomy" id="189622"/>
    <lineage>
        <taxon>Eukaryota</taxon>
        <taxon>Sar</taxon>
        <taxon>Alveolata</taxon>
        <taxon>Apicomplexa</taxon>
        <taxon>Aconoidasida</taxon>
        <taxon>Piroplasmida</taxon>
        <taxon>Babesiidae</taxon>
        <taxon>Babesia</taxon>
    </lineage>
</organism>
<keyword evidence="6 9" id="KW-0067">ATP-binding</keyword>
<dbReference type="GeneID" id="39873253"/>
<dbReference type="SUPFAM" id="SSF53300">
    <property type="entry name" value="vWA-like"/>
    <property type="match status" value="1"/>
</dbReference>
<comment type="function">
    <text evidence="9">Nuclear chaperone required for maturation and nuclear export of pre-60S ribosome subunits.</text>
</comment>
<dbReference type="GO" id="GO:0005730">
    <property type="term" value="C:nucleolus"/>
    <property type="evidence" value="ECO:0007669"/>
    <property type="project" value="UniProtKB-SubCell"/>
</dbReference>
<comment type="caution">
    <text evidence="12">The sequence shown here is derived from an EMBL/GenBank/DDBJ whole genome shotgun (WGS) entry which is preliminary data.</text>
</comment>
<evidence type="ECO:0000256" key="2">
    <source>
        <dbReference type="ARBA" id="ARBA00004642"/>
    </source>
</evidence>
<keyword evidence="13" id="KW-1185">Reference proteome</keyword>
<evidence type="ECO:0000256" key="10">
    <source>
        <dbReference type="SAM" id="MobiDB-lite"/>
    </source>
</evidence>
<keyword evidence="7 9" id="KW-0143">Chaperone</keyword>
<dbReference type="RefSeq" id="XP_028865726.1">
    <property type="nucleotide sequence ID" value="XM_029009893.1"/>
</dbReference>
<reference evidence="12 13" key="1">
    <citation type="journal article" date="2017" name="BMC Genomics">
        <title>Whole-genome assembly of Babesia ovata and comparative genomics between closely related pathogens.</title>
        <authorList>
            <person name="Yamagishi J."/>
            <person name="Asada M."/>
            <person name="Hakimi H."/>
            <person name="Tanaka T.Q."/>
            <person name="Sugimoto C."/>
            <person name="Kawazu S."/>
        </authorList>
    </citation>
    <scope>NUCLEOTIDE SEQUENCE [LARGE SCALE GENOMIC DNA]</scope>
    <source>
        <strain evidence="12 13">Miyake</strain>
    </source>
</reference>
<dbReference type="PANTHER" id="PTHR48103">
    <property type="entry name" value="MIDASIN-RELATED"/>
    <property type="match status" value="1"/>
</dbReference>
<feature type="compositionally biased region" description="Acidic residues" evidence="10">
    <location>
        <begin position="4095"/>
        <end position="4109"/>
    </location>
</feature>
<feature type="compositionally biased region" description="Acidic residues" evidence="10">
    <location>
        <begin position="4204"/>
        <end position="4237"/>
    </location>
</feature>
<evidence type="ECO:0000256" key="4">
    <source>
        <dbReference type="ARBA" id="ARBA00017143"/>
    </source>
</evidence>
<feature type="compositionally biased region" description="Basic and acidic residues" evidence="10">
    <location>
        <begin position="4408"/>
        <end position="4438"/>
    </location>
</feature>
<dbReference type="InterPro" id="IPR036465">
    <property type="entry name" value="vWFA_dom_sf"/>
</dbReference>
<evidence type="ECO:0000313" key="12">
    <source>
        <dbReference type="EMBL" id="GBE59483.1"/>
    </source>
</evidence>
<accession>A0A2H6K919</accession>
<feature type="compositionally biased region" description="Basic and acidic residues" evidence="10">
    <location>
        <begin position="4257"/>
        <end position="4268"/>
    </location>
</feature>
<dbReference type="Gene3D" id="3.40.50.300">
    <property type="entry name" value="P-loop containing nucleotide triphosphate hydrolases"/>
    <property type="match status" value="6"/>
</dbReference>
<proteinExistence type="inferred from homology"/>
<dbReference type="Proteomes" id="UP000236319">
    <property type="component" value="Unassembled WGS sequence"/>
</dbReference>
<keyword evidence="5 9" id="KW-0547">Nucleotide-binding</keyword>
<feature type="compositionally biased region" description="Basic and acidic residues" evidence="10">
    <location>
        <begin position="4336"/>
        <end position="4356"/>
    </location>
</feature>
<dbReference type="InterPro" id="IPR025662">
    <property type="entry name" value="Sigma_54_int_dom_ATP-bd_1"/>
</dbReference>
<dbReference type="Pfam" id="PF07728">
    <property type="entry name" value="AAA_5"/>
    <property type="match status" value="7"/>
</dbReference>
<dbReference type="PANTHER" id="PTHR48103:SF2">
    <property type="entry name" value="MIDASIN"/>
    <property type="match status" value="1"/>
</dbReference>
<dbReference type="GO" id="GO:0030687">
    <property type="term" value="C:preribosome, large subunit precursor"/>
    <property type="evidence" value="ECO:0007669"/>
    <property type="project" value="TreeGrafter"/>
</dbReference>
<comment type="similarity">
    <text evidence="3 9">Belongs to the midasin family.</text>
</comment>
<dbReference type="SMART" id="SM00382">
    <property type="entry name" value="AAA"/>
    <property type="match status" value="4"/>
</dbReference>
<dbReference type="EMBL" id="BDSA01000001">
    <property type="protein sequence ID" value="GBE59483.1"/>
    <property type="molecule type" value="Genomic_DNA"/>
</dbReference>
<dbReference type="Pfam" id="PF17865">
    <property type="entry name" value="AAA_lid_5"/>
    <property type="match status" value="1"/>
</dbReference>
<dbReference type="InterPro" id="IPR027417">
    <property type="entry name" value="P-loop_NTPase"/>
</dbReference>
<evidence type="ECO:0000256" key="3">
    <source>
        <dbReference type="ARBA" id="ARBA00007188"/>
    </source>
</evidence>
<protein>
    <recommendedName>
        <fullName evidence="4 9">Midasin</fullName>
    </recommendedName>
</protein>
<feature type="compositionally biased region" description="Polar residues" evidence="10">
    <location>
        <begin position="4325"/>
        <end position="4335"/>
    </location>
</feature>
<evidence type="ECO:0000256" key="9">
    <source>
        <dbReference type="PIRNR" id="PIRNR010340"/>
    </source>
</evidence>
<dbReference type="InterPro" id="IPR040848">
    <property type="entry name" value="AAA_lid_7"/>
</dbReference>
<dbReference type="InterPro" id="IPR012099">
    <property type="entry name" value="Midasin"/>
</dbReference>
<dbReference type="GO" id="GO:0005524">
    <property type="term" value="F:ATP binding"/>
    <property type="evidence" value="ECO:0007669"/>
    <property type="project" value="UniProtKB-KW"/>
</dbReference>
<evidence type="ECO:0000256" key="7">
    <source>
        <dbReference type="ARBA" id="ARBA00023186"/>
    </source>
</evidence>
<feature type="compositionally biased region" description="Basic and acidic residues" evidence="10">
    <location>
        <begin position="4077"/>
        <end position="4094"/>
    </location>
</feature>
<name>A0A2H6K919_9APIC</name>
<dbReference type="InterPro" id="IPR003593">
    <property type="entry name" value="AAA+_ATPase"/>
</dbReference>
<keyword evidence="8 9" id="KW-0539">Nucleus</keyword>
<dbReference type="GO" id="GO:0000055">
    <property type="term" value="P:ribosomal large subunit export from nucleus"/>
    <property type="evidence" value="ECO:0007669"/>
    <property type="project" value="TreeGrafter"/>
</dbReference>
<feature type="domain" description="AAA+ ATPase" evidence="11">
    <location>
        <begin position="1732"/>
        <end position="1883"/>
    </location>
</feature>
<evidence type="ECO:0000256" key="1">
    <source>
        <dbReference type="ARBA" id="ARBA00004604"/>
    </source>
</evidence>
<feature type="region of interest" description="Disordered" evidence="10">
    <location>
        <begin position="4395"/>
        <end position="4445"/>
    </location>
</feature>
<feature type="compositionally biased region" description="Basic and acidic residues" evidence="10">
    <location>
        <begin position="3993"/>
        <end position="4003"/>
    </location>
</feature>
<dbReference type="InterPro" id="IPR041190">
    <property type="entry name" value="Midasin_AAA_lid_5"/>
</dbReference>
<evidence type="ECO:0000256" key="8">
    <source>
        <dbReference type="ARBA" id="ARBA00023242"/>
    </source>
</evidence>
<dbReference type="SUPFAM" id="SSF52540">
    <property type="entry name" value="P-loop containing nucleoside triphosphate hydrolases"/>
    <property type="match status" value="5"/>
</dbReference>
<feature type="domain" description="AAA+ ATPase" evidence="11">
    <location>
        <begin position="1029"/>
        <end position="1176"/>
    </location>
</feature>
<dbReference type="Gene3D" id="3.40.50.410">
    <property type="entry name" value="von Willebrand factor, type A domain"/>
    <property type="match status" value="1"/>
</dbReference>
<gene>
    <name evidence="12" type="ORF">BOVATA_009760</name>
</gene>
<dbReference type="VEuPathDB" id="PiroplasmaDB:BOVATA_009760"/>
<dbReference type="Pfam" id="PF17867">
    <property type="entry name" value="AAA_lid_7"/>
    <property type="match status" value="1"/>
</dbReference>
<feature type="compositionally biased region" description="Basic and acidic residues" evidence="10">
    <location>
        <begin position="4276"/>
        <end position="4286"/>
    </location>
</feature>
<dbReference type="PROSITE" id="PS00675">
    <property type="entry name" value="SIGMA54_INTERACT_1"/>
    <property type="match status" value="1"/>
</dbReference>
<feature type="compositionally biased region" description="Acidic residues" evidence="10">
    <location>
        <begin position="4162"/>
        <end position="4179"/>
    </location>
</feature>